<proteinExistence type="predicted"/>
<protein>
    <submittedName>
        <fullName evidence="1">Uncharacterized protein</fullName>
    </submittedName>
</protein>
<sequence length="230" mass="26717">MTGEYFLVQFFTRREISFRNKALKHKWIGRVSSEEQGKKFNSETSGSETDTSLSDMSVLQAEFGQRDGVIGCLQDASLIYELSRRMDYGVSKVSKQGLKLVDKIIASYPKKPRYMFDYLYVAYYRAICLWVRLVLHGNMHNPMVQADRAACLSAIQSIVAFITDEKHKLDEVAPFLLVPLFLQGVVSTNPQDRDYARGLFAKIRVDFEPEANLYLEKIEQCWKDNKWQWW</sequence>
<evidence type="ECO:0000313" key="1">
    <source>
        <dbReference type="EMBL" id="KAB8070613.1"/>
    </source>
</evidence>
<organism evidence="1 2">
    <name type="scientific">Aspergillus leporis</name>
    <dbReference type="NCBI Taxonomy" id="41062"/>
    <lineage>
        <taxon>Eukaryota</taxon>
        <taxon>Fungi</taxon>
        <taxon>Dikarya</taxon>
        <taxon>Ascomycota</taxon>
        <taxon>Pezizomycotina</taxon>
        <taxon>Eurotiomycetes</taxon>
        <taxon>Eurotiomycetidae</taxon>
        <taxon>Eurotiales</taxon>
        <taxon>Aspergillaceae</taxon>
        <taxon>Aspergillus</taxon>
        <taxon>Aspergillus subgen. Circumdati</taxon>
    </lineage>
</organism>
<dbReference type="Pfam" id="PF11951">
    <property type="entry name" value="Fungal_trans_2"/>
    <property type="match status" value="1"/>
</dbReference>
<keyword evidence="2" id="KW-1185">Reference proteome</keyword>
<name>A0A5N5WQ17_9EURO</name>
<dbReference type="InterPro" id="IPR021858">
    <property type="entry name" value="Fun_TF"/>
</dbReference>
<accession>A0A5N5WQ17</accession>
<gene>
    <name evidence="1" type="ORF">BDV29DRAFT_160317</name>
</gene>
<dbReference type="AlphaFoldDB" id="A0A5N5WQ17"/>
<reference evidence="1 2" key="1">
    <citation type="submission" date="2019-04" db="EMBL/GenBank/DDBJ databases">
        <title>Friends and foes A comparative genomics study of 23 Aspergillus species from section Flavi.</title>
        <authorList>
            <consortium name="DOE Joint Genome Institute"/>
            <person name="Kjaerbolling I."/>
            <person name="Vesth T."/>
            <person name="Frisvad J.C."/>
            <person name="Nybo J.L."/>
            <person name="Theobald S."/>
            <person name="Kildgaard S."/>
            <person name="Isbrandt T."/>
            <person name="Kuo A."/>
            <person name="Sato A."/>
            <person name="Lyhne E.K."/>
            <person name="Kogle M.E."/>
            <person name="Wiebenga A."/>
            <person name="Kun R.S."/>
            <person name="Lubbers R.J."/>
            <person name="Makela M.R."/>
            <person name="Barry K."/>
            <person name="Chovatia M."/>
            <person name="Clum A."/>
            <person name="Daum C."/>
            <person name="Haridas S."/>
            <person name="He G."/>
            <person name="LaButti K."/>
            <person name="Lipzen A."/>
            <person name="Mondo S."/>
            <person name="Riley R."/>
            <person name="Salamov A."/>
            <person name="Simmons B.A."/>
            <person name="Magnuson J.K."/>
            <person name="Henrissat B."/>
            <person name="Mortensen U.H."/>
            <person name="Larsen T.O."/>
            <person name="Devries R.P."/>
            <person name="Grigoriev I.V."/>
            <person name="Machida M."/>
            <person name="Baker S.E."/>
            <person name="Andersen M.R."/>
        </authorList>
    </citation>
    <scope>NUCLEOTIDE SEQUENCE [LARGE SCALE GENOMIC DNA]</scope>
    <source>
        <strain evidence="1 2">CBS 151.66</strain>
    </source>
</reference>
<evidence type="ECO:0000313" key="2">
    <source>
        <dbReference type="Proteomes" id="UP000326565"/>
    </source>
</evidence>
<dbReference type="Proteomes" id="UP000326565">
    <property type="component" value="Unassembled WGS sequence"/>
</dbReference>
<dbReference type="EMBL" id="ML732297">
    <property type="protein sequence ID" value="KAB8070613.1"/>
    <property type="molecule type" value="Genomic_DNA"/>
</dbReference>